<dbReference type="Proteomes" id="UP000194141">
    <property type="component" value="Unassembled WGS sequence"/>
</dbReference>
<proteinExistence type="inferred from homology"/>
<reference evidence="6 7" key="1">
    <citation type="journal article" date="2017" name="Front. Microbiol.">
        <title>Genome Sequence of Desulfurella amilsii Strain TR1 and Comparative Genomics of Desulfurellaceae Family.</title>
        <authorList>
            <person name="Florentino A.P."/>
            <person name="Stams A.J."/>
            <person name="Sanchez-Andrea I."/>
        </authorList>
    </citation>
    <scope>NUCLEOTIDE SEQUENCE [LARGE SCALE GENOMIC DNA]</scope>
    <source>
        <strain evidence="6 7">TR1</strain>
    </source>
</reference>
<evidence type="ECO:0000256" key="4">
    <source>
        <dbReference type="ARBA" id="ARBA00022840"/>
    </source>
</evidence>
<dbReference type="STRING" id="1562698.DESAMIL20_1279"/>
<dbReference type="PROSITE" id="PS50893">
    <property type="entry name" value="ABC_TRANSPORTER_2"/>
    <property type="match status" value="1"/>
</dbReference>
<evidence type="ECO:0000313" key="7">
    <source>
        <dbReference type="Proteomes" id="UP000194141"/>
    </source>
</evidence>
<dbReference type="InterPro" id="IPR027417">
    <property type="entry name" value="P-loop_NTPase"/>
</dbReference>
<sequence>MYQLDNVCFSYKRPILENISLAIQKNKFYSIIGPNGAGKTTLLRLLAGLLKPKSGNIFLEKKPISFYSKKQFATKVSLVSKEYIHFDYTVYEIVSMGRYPYKKRFNFSNQDYIKIEQAIKICGLGHLKNENILSLSSGEHQRVLIARCLAQDTPILLLDEAFSNLDLKYILSIIDALMSLNKTIISAFHDIKLARLADYTIFLKNTQIFKIIDKQEILSSRFFEQFYDIDASNLSNIGLNSILI</sequence>
<comment type="similarity">
    <text evidence="1">Belongs to the ABC transporter superfamily.</text>
</comment>
<evidence type="ECO:0000256" key="1">
    <source>
        <dbReference type="ARBA" id="ARBA00005417"/>
    </source>
</evidence>
<gene>
    <name evidence="6" type="ORF">DESAMIL20_1279</name>
</gene>
<dbReference type="GO" id="GO:0005524">
    <property type="term" value="F:ATP binding"/>
    <property type="evidence" value="ECO:0007669"/>
    <property type="project" value="UniProtKB-KW"/>
</dbReference>
<protein>
    <submittedName>
        <fullName evidence="6">Vitamin B12 ABC transporter, ATPase component BtuD</fullName>
    </submittedName>
</protein>
<dbReference type="CDD" id="cd03214">
    <property type="entry name" value="ABC_Iron-Siderophores_B12_Hemin"/>
    <property type="match status" value="1"/>
</dbReference>
<dbReference type="Gene3D" id="3.40.50.300">
    <property type="entry name" value="P-loop containing nucleotide triphosphate hydrolases"/>
    <property type="match status" value="1"/>
</dbReference>
<evidence type="ECO:0000256" key="2">
    <source>
        <dbReference type="ARBA" id="ARBA00022448"/>
    </source>
</evidence>
<dbReference type="Pfam" id="PF00005">
    <property type="entry name" value="ABC_tran"/>
    <property type="match status" value="1"/>
</dbReference>
<dbReference type="EMBL" id="MDSU01000018">
    <property type="protein sequence ID" value="OSS41726.1"/>
    <property type="molecule type" value="Genomic_DNA"/>
</dbReference>
<dbReference type="SUPFAM" id="SSF52540">
    <property type="entry name" value="P-loop containing nucleoside triphosphate hydrolases"/>
    <property type="match status" value="1"/>
</dbReference>
<dbReference type="AlphaFoldDB" id="A0A1X4XW11"/>
<feature type="domain" description="ABC transporter" evidence="5">
    <location>
        <begin position="1"/>
        <end position="230"/>
    </location>
</feature>
<organism evidence="6 7">
    <name type="scientific">Desulfurella amilsii</name>
    <dbReference type="NCBI Taxonomy" id="1562698"/>
    <lineage>
        <taxon>Bacteria</taxon>
        <taxon>Pseudomonadati</taxon>
        <taxon>Campylobacterota</taxon>
        <taxon>Desulfurellia</taxon>
        <taxon>Desulfurellales</taxon>
        <taxon>Desulfurellaceae</taxon>
        <taxon>Desulfurella</taxon>
    </lineage>
</organism>
<evidence type="ECO:0000256" key="3">
    <source>
        <dbReference type="ARBA" id="ARBA00022741"/>
    </source>
</evidence>
<comment type="caution">
    <text evidence="6">The sequence shown here is derived from an EMBL/GenBank/DDBJ whole genome shotgun (WGS) entry which is preliminary data.</text>
</comment>
<dbReference type="GO" id="GO:0016887">
    <property type="term" value="F:ATP hydrolysis activity"/>
    <property type="evidence" value="ECO:0007669"/>
    <property type="project" value="InterPro"/>
</dbReference>
<evidence type="ECO:0000259" key="5">
    <source>
        <dbReference type="PROSITE" id="PS50893"/>
    </source>
</evidence>
<keyword evidence="4" id="KW-0067">ATP-binding</keyword>
<keyword evidence="2" id="KW-0813">Transport</keyword>
<dbReference type="PANTHER" id="PTHR42734:SF6">
    <property type="entry name" value="MOLYBDATE IMPORT ATP-BINDING PROTEIN MOLC"/>
    <property type="match status" value="1"/>
</dbReference>
<dbReference type="PANTHER" id="PTHR42734">
    <property type="entry name" value="METAL TRANSPORT SYSTEM ATP-BINDING PROTEIN TM_0124-RELATED"/>
    <property type="match status" value="1"/>
</dbReference>
<name>A0A1X4XW11_9BACT</name>
<keyword evidence="3" id="KW-0547">Nucleotide-binding</keyword>
<dbReference type="SMART" id="SM00382">
    <property type="entry name" value="AAA"/>
    <property type="match status" value="1"/>
</dbReference>
<dbReference type="InterPro" id="IPR003439">
    <property type="entry name" value="ABC_transporter-like_ATP-bd"/>
</dbReference>
<dbReference type="InterPro" id="IPR050153">
    <property type="entry name" value="Metal_Ion_Import_ABC"/>
</dbReference>
<dbReference type="InterPro" id="IPR003593">
    <property type="entry name" value="AAA+_ATPase"/>
</dbReference>
<accession>A0A1X4XW11</accession>
<evidence type="ECO:0000313" key="6">
    <source>
        <dbReference type="EMBL" id="OSS41726.1"/>
    </source>
</evidence>
<keyword evidence="7" id="KW-1185">Reference proteome</keyword>